<dbReference type="PANTHER" id="PTHR42734:SF17">
    <property type="entry name" value="METAL TRANSPORT SYSTEM ATP-BINDING PROTEIN TM_0124-RELATED"/>
    <property type="match status" value="1"/>
</dbReference>
<keyword evidence="7" id="KW-1185">Reference proteome</keyword>
<dbReference type="Gene3D" id="3.40.50.300">
    <property type="entry name" value="P-loop containing nucleotide triphosphate hydrolases"/>
    <property type="match status" value="1"/>
</dbReference>
<dbReference type="InterPro" id="IPR027417">
    <property type="entry name" value="P-loop_NTPase"/>
</dbReference>
<organism evidence="6 7">
    <name type="scientific">Sphaerochaeta halotolerans</name>
    <dbReference type="NCBI Taxonomy" id="2293840"/>
    <lineage>
        <taxon>Bacteria</taxon>
        <taxon>Pseudomonadati</taxon>
        <taxon>Spirochaetota</taxon>
        <taxon>Spirochaetia</taxon>
        <taxon>Spirochaetales</taxon>
        <taxon>Sphaerochaetaceae</taxon>
        <taxon>Sphaerochaeta</taxon>
    </lineage>
</organism>
<dbReference type="Proteomes" id="UP000264002">
    <property type="component" value="Unassembled WGS sequence"/>
</dbReference>
<dbReference type="PANTHER" id="PTHR42734">
    <property type="entry name" value="METAL TRANSPORT SYSTEM ATP-BINDING PROTEIN TM_0124-RELATED"/>
    <property type="match status" value="1"/>
</dbReference>
<dbReference type="GO" id="GO:0005524">
    <property type="term" value="F:ATP binding"/>
    <property type="evidence" value="ECO:0007669"/>
    <property type="project" value="UniProtKB-KW"/>
</dbReference>
<evidence type="ECO:0000256" key="1">
    <source>
        <dbReference type="ARBA" id="ARBA00005417"/>
    </source>
</evidence>
<comment type="similarity">
    <text evidence="1">Belongs to the ABC transporter superfamily.</text>
</comment>
<dbReference type="GO" id="GO:0016887">
    <property type="term" value="F:ATP hydrolysis activity"/>
    <property type="evidence" value="ECO:0007669"/>
    <property type="project" value="InterPro"/>
</dbReference>
<sequence length="257" mass="28341">MSSVPIALSFHDVAFSYPNLKVLEDVSFHFHVGEFIALVGPNGSGKSTLLKLVLGLEAPQAGTISLLGENPKKSRALVGYVPQHTSYDSNFPISVLEVVRMGCVDATKRGGKAKQTEKALKALRQVELEHLAERPYNALSGGQRRRVLVARALSAEPIMLILDEPAANLDKESEQRLYATLSKLKGSTTILIVTHDMREVSPLIDRVFCIDAHKDGKIGRTVVQHALEDEAEGTRKRVRHDVEIPGDFCHYPREENV</sequence>
<protein>
    <submittedName>
        <fullName evidence="6">ABC transporter ATP-binding protein</fullName>
    </submittedName>
</protein>
<reference evidence="6 7" key="2">
    <citation type="submission" date="2018-09" db="EMBL/GenBank/DDBJ databases">
        <title>Genome of Sphaerochaeta halotolerans strain 4-11.</title>
        <authorList>
            <person name="Nazina T.N."/>
            <person name="Sokolova D.S."/>
        </authorList>
    </citation>
    <scope>NUCLEOTIDE SEQUENCE [LARGE SCALE GENOMIC DNA]</scope>
    <source>
        <strain evidence="6 7">4-11</strain>
    </source>
</reference>
<feature type="domain" description="ABC transporter" evidence="5">
    <location>
        <begin position="8"/>
        <end position="237"/>
    </location>
</feature>
<name>A0A372MIG9_9SPIR</name>
<gene>
    <name evidence="6" type="ORF">DYP60_03605</name>
</gene>
<accession>A0A372MIG9</accession>
<dbReference type="SMART" id="SM00382">
    <property type="entry name" value="AAA"/>
    <property type="match status" value="1"/>
</dbReference>
<dbReference type="PROSITE" id="PS50893">
    <property type="entry name" value="ABC_TRANSPORTER_2"/>
    <property type="match status" value="1"/>
</dbReference>
<keyword evidence="3" id="KW-0547">Nucleotide-binding</keyword>
<comment type="caution">
    <text evidence="6">The sequence shown here is derived from an EMBL/GenBank/DDBJ whole genome shotgun (WGS) entry which is preliminary data.</text>
</comment>
<proteinExistence type="inferred from homology"/>
<dbReference type="InterPro" id="IPR003593">
    <property type="entry name" value="AAA+_ATPase"/>
</dbReference>
<dbReference type="Pfam" id="PF00005">
    <property type="entry name" value="ABC_tran"/>
    <property type="match status" value="1"/>
</dbReference>
<keyword evidence="2" id="KW-0813">Transport</keyword>
<keyword evidence="4 6" id="KW-0067">ATP-binding</keyword>
<evidence type="ECO:0000256" key="2">
    <source>
        <dbReference type="ARBA" id="ARBA00022448"/>
    </source>
</evidence>
<evidence type="ECO:0000256" key="4">
    <source>
        <dbReference type="ARBA" id="ARBA00022840"/>
    </source>
</evidence>
<evidence type="ECO:0000259" key="5">
    <source>
        <dbReference type="PROSITE" id="PS50893"/>
    </source>
</evidence>
<evidence type="ECO:0000256" key="3">
    <source>
        <dbReference type="ARBA" id="ARBA00022741"/>
    </source>
</evidence>
<dbReference type="AlphaFoldDB" id="A0A372MIG9"/>
<dbReference type="EMBL" id="QUWK01000003">
    <property type="protein sequence ID" value="RFU95571.1"/>
    <property type="molecule type" value="Genomic_DNA"/>
</dbReference>
<dbReference type="PROSITE" id="PS00211">
    <property type="entry name" value="ABC_TRANSPORTER_1"/>
    <property type="match status" value="1"/>
</dbReference>
<dbReference type="InterPro" id="IPR003439">
    <property type="entry name" value="ABC_transporter-like_ATP-bd"/>
</dbReference>
<dbReference type="CDD" id="cd03235">
    <property type="entry name" value="ABC_Metallic_Cations"/>
    <property type="match status" value="1"/>
</dbReference>
<dbReference type="RefSeq" id="WP_117329519.1">
    <property type="nucleotide sequence ID" value="NZ_QUWK01000003.1"/>
</dbReference>
<evidence type="ECO:0000313" key="7">
    <source>
        <dbReference type="Proteomes" id="UP000264002"/>
    </source>
</evidence>
<dbReference type="InterPro" id="IPR017871">
    <property type="entry name" value="ABC_transporter-like_CS"/>
</dbReference>
<evidence type="ECO:0000313" key="6">
    <source>
        <dbReference type="EMBL" id="RFU95571.1"/>
    </source>
</evidence>
<reference evidence="7" key="1">
    <citation type="submission" date="2018-08" db="EMBL/GenBank/DDBJ databases">
        <authorList>
            <person name="Grouzdev D.S."/>
            <person name="Krutkina M.S."/>
        </authorList>
    </citation>
    <scope>NUCLEOTIDE SEQUENCE [LARGE SCALE GENOMIC DNA]</scope>
    <source>
        <strain evidence="7">4-11</strain>
    </source>
</reference>
<dbReference type="InterPro" id="IPR050153">
    <property type="entry name" value="Metal_Ion_Import_ABC"/>
</dbReference>
<dbReference type="SUPFAM" id="SSF52540">
    <property type="entry name" value="P-loop containing nucleoside triphosphate hydrolases"/>
    <property type="match status" value="1"/>
</dbReference>